<reference evidence="1" key="1">
    <citation type="journal article" date="2021" name="Nat. Commun.">
        <title>Genetic determinants of endophytism in the Arabidopsis root mycobiome.</title>
        <authorList>
            <person name="Mesny F."/>
            <person name="Miyauchi S."/>
            <person name="Thiergart T."/>
            <person name="Pickel B."/>
            <person name="Atanasova L."/>
            <person name="Karlsson M."/>
            <person name="Huettel B."/>
            <person name="Barry K.W."/>
            <person name="Haridas S."/>
            <person name="Chen C."/>
            <person name="Bauer D."/>
            <person name="Andreopoulos W."/>
            <person name="Pangilinan J."/>
            <person name="LaButti K."/>
            <person name="Riley R."/>
            <person name="Lipzen A."/>
            <person name="Clum A."/>
            <person name="Drula E."/>
            <person name="Henrissat B."/>
            <person name="Kohler A."/>
            <person name="Grigoriev I.V."/>
            <person name="Martin F.M."/>
            <person name="Hacquard S."/>
        </authorList>
    </citation>
    <scope>NUCLEOTIDE SEQUENCE</scope>
    <source>
        <strain evidence="1">MPI-CAGE-AT-0023</strain>
    </source>
</reference>
<dbReference type="EMBL" id="JAGMUX010000026">
    <property type="protein sequence ID" value="KAH7224381.1"/>
    <property type="molecule type" value="Genomic_DNA"/>
</dbReference>
<evidence type="ECO:0000313" key="2">
    <source>
        <dbReference type="Proteomes" id="UP000720189"/>
    </source>
</evidence>
<gene>
    <name evidence="1" type="ORF">BKA55DRAFT_697218</name>
</gene>
<accession>A0A9P9FX06</accession>
<dbReference type="GeneID" id="70230301"/>
<comment type="caution">
    <text evidence="1">The sequence shown here is derived from an EMBL/GenBank/DDBJ whole genome shotgun (WGS) entry which is preliminary data.</text>
</comment>
<dbReference type="Proteomes" id="UP000720189">
    <property type="component" value="Unassembled WGS sequence"/>
</dbReference>
<proteinExistence type="predicted"/>
<dbReference type="OrthoDB" id="3364175at2759"/>
<sequence>MTDATSSCQSFIRELKQRSVDDIQIHLASKDHQIGYQLERQYVWPLARVLLRVETDKLSRICIAFITRQWRVLERGHETCLAGATCKKVKTTQTSSPADFCPRSIEPASFFSCFHTAKRLQFDIADLQKDLE</sequence>
<dbReference type="RefSeq" id="XP_046042442.1">
    <property type="nucleotide sequence ID" value="XM_046200347.1"/>
</dbReference>
<name>A0A9P9FX06_FUSRE</name>
<keyword evidence="2" id="KW-1185">Reference proteome</keyword>
<dbReference type="AlphaFoldDB" id="A0A9P9FX06"/>
<organism evidence="1 2">
    <name type="scientific">Fusarium redolens</name>
    <dbReference type="NCBI Taxonomy" id="48865"/>
    <lineage>
        <taxon>Eukaryota</taxon>
        <taxon>Fungi</taxon>
        <taxon>Dikarya</taxon>
        <taxon>Ascomycota</taxon>
        <taxon>Pezizomycotina</taxon>
        <taxon>Sordariomycetes</taxon>
        <taxon>Hypocreomycetidae</taxon>
        <taxon>Hypocreales</taxon>
        <taxon>Nectriaceae</taxon>
        <taxon>Fusarium</taxon>
        <taxon>Fusarium redolens species complex</taxon>
    </lineage>
</organism>
<evidence type="ECO:0000313" key="1">
    <source>
        <dbReference type="EMBL" id="KAH7224381.1"/>
    </source>
</evidence>
<protein>
    <submittedName>
        <fullName evidence="1">Uncharacterized protein</fullName>
    </submittedName>
</protein>